<comment type="caution">
    <text evidence="2">The sequence shown here is derived from an EMBL/GenBank/DDBJ whole genome shotgun (WGS) entry which is preliminary data.</text>
</comment>
<organism evidence="2 3">
    <name type="scientific">Pleuronectes platessa</name>
    <name type="common">European plaice</name>
    <dbReference type="NCBI Taxonomy" id="8262"/>
    <lineage>
        <taxon>Eukaryota</taxon>
        <taxon>Metazoa</taxon>
        <taxon>Chordata</taxon>
        <taxon>Craniata</taxon>
        <taxon>Vertebrata</taxon>
        <taxon>Euteleostomi</taxon>
        <taxon>Actinopterygii</taxon>
        <taxon>Neopterygii</taxon>
        <taxon>Teleostei</taxon>
        <taxon>Neoteleostei</taxon>
        <taxon>Acanthomorphata</taxon>
        <taxon>Carangaria</taxon>
        <taxon>Pleuronectiformes</taxon>
        <taxon>Pleuronectoidei</taxon>
        <taxon>Pleuronectidae</taxon>
        <taxon>Pleuronectes</taxon>
    </lineage>
</organism>
<feature type="compositionally biased region" description="Basic and acidic residues" evidence="1">
    <location>
        <begin position="105"/>
        <end position="119"/>
    </location>
</feature>
<evidence type="ECO:0000313" key="2">
    <source>
        <dbReference type="EMBL" id="CAB1425498.1"/>
    </source>
</evidence>
<evidence type="ECO:0000313" key="3">
    <source>
        <dbReference type="Proteomes" id="UP001153269"/>
    </source>
</evidence>
<evidence type="ECO:0000256" key="1">
    <source>
        <dbReference type="SAM" id="MobiDB-lite"/>
    </source>
</evidence>
<feature type="region of interest" description="Disordered" evidence="1">
    <location>
        <begin position="1"/>
        <end position="25"/>
    </location>
</feature>
<accession>A0A9N7U640</accession>
<dbReference type="AlphaFoldDB" id="A0A9N7U640"/>
<gene>
    <name evidence="2" type="ORF">PLEPLA_LOCUS13428</name>
</gene>
<feature type="compositionally biased region" description="Basic and acidic residues" evidence="1">
    <location>
        <begin position="1"/>
        <end position="12"/>
    </location>
</feature>
<feature type="compositionally biased region" description="Polar residues" evidence="1">
    <location>
        <begin position="194"/>
        <end position="204"/>
    </location>
</feature>
<dbReference type="Proteomes" id="UP001153269">
    <property type="component" value="Unassembled WGS sequence"/>
</dbReference>
<protein>
    <submittedName>
        <fullName evidence="2">Uncharacterized protein</fullName>
    </submittedName>
</protein>
<proteinExistence type="predicted"/>
<sequence length="204" mass="21784">MNRKCDERRRAPSEGSSQDAKLPLCSDSEAETCDVPVSRAATNMKAHVFDFHQTRTVYKAQWSSTTRSLQASSLNSTLHTLRSRPFDSSTGSSLANKDVFCPVELRDGPERGDGGRDGGIEGCSHQTRRVHRCPAAAEPAGSGVSTAAPRFSGGPDPLTCRPATAAGNQSAVQGGPCARRRVGNVSGTGWKENSMFTSRTSRIE</sequence>
<feature type="region of interest" description="Disordered" evidence="1">
    <location>
        <begin position="105"/>
        <end position="204"/>
    </location>
</feature>
<reference evidence="2" key="1">
    <citation type="submission" date="2020-03" db="EMBL/GenBank/DDBJ databases">
        <authorList>
            <person name="Weist P."/>
        </authorList>
    </citation>
    <scope>NUCLEOTIDE SEQUENCE</scope>
</reference>
<keyword evidence="3" id="KW-1185">Reference proteome</keyword>
<name>A0A9N7U640_PLEPL</name>
<dbReference type="EMBL" id="CADEAL010000809">
    <property type="protein sequence ID" value="CAB1425498.1"/>
    <property type="molecule type" value="Genomic_DNA"/>
</dbReference>